<dbReference type="GO" id="GO:0022857">
    <property type="term" value="F:transmembrane transporter activity"/>
    <property type="evidence" value="ECO:0007669"/>
    <property type="project" value="InterPro"/>
</dbReference>
<keyword evidence="4 7" id="KW-1133">Transmembrane helix</keyword>
<proteinExistence type="inferred from homology"/>
<evidence type="ECO:0000256" key="2">
    <source>
        <dbReference type="ARBA" id="ARBA00008821"/>
    </source>
</evidence>
<protein>
    <submittedName>
        <fullName evidence="9">Solute carrier family 23 member 2</fullName>
    </submittedName>
</protein>
<dbReference type="Pfam" id="PF00860">
    <property type="entry name" value="Xan_ur_permease"/>
    <property type="match status" value="1"/>
</dbReference>
<evidence type="ECO:0000256" key="5">
    <source>
        <dbReference type="ARBA" id="ARBA00023136"/>
    </source>
</evidence>
<dbReference type="WBParaSite" id="PSAMB.scaffold847size40312.g9198.t1">
    <property type="protein sequence ID" value="PSAMB.scaffold847size40312.g9198.t1"/>
    <property type="gene ID" value="PSAMB.scaffold847size40312.g9198"/>
</dbReference>
<evidence type="ECO:0000256" key="1">
    <source>
        <dbReference type="ARBA" id="ARBA00004141"/>
    </source>
</evidence>
<dbReference type="Proteomes" id="UP000887566">
    <property type="component" value="Unplaced"/>
</dbReference>
<comment type="subcellular location">
    <subcellularLocation>
        <location evidence="1">Membrane</location>
        <topology evidence="1">Multi-pass membrane protein</topology>
    </subcellularLocation>
</comment>
<evidence type="ECO:0000256" key="3">
    <source>
        <dbReference type="ARBA" id="ARBA00022692"/>
    </source>
</evidence>
<reference evidence="9" key="1">
    <citation type="submission" date="2022-11" db="UniProtKB">
        <authorList>
            <consortium name="WormBaseParasite"/>
        </authorList>
    </citation>
    <scope>IDENTIFICATION</scope>
</reference>
<dbReference type="GO" id="GO:0016020">
    <property type="term" value="C:membrane"/>
    <property type="evidence" value="ECO:0007669"/>
    <property type="project" value="UniProtKB-SubCell"/>
</dbReference>
<keyword evidence="3 7" id="KW-0812">Transmembrane</keyword>
<keyword evidence="5 7" id="KW-0472">Membrane</keyword>
<feature type="compositionally biased region" description="Low complexity" evidence="6">
    <location>
        <begin position="329"/>
        <end position="357"/>
    </location>
</feature>
<evidence type="ECO:0000256" key="4">
    <source>
        <dbReference type="ARBA" id="ARBA00022989"/>
    </source>
</evidence>
<sequence>MVADLICAEADESAKLKFIGTTLTMTGVATIMQTALGCRLPLLQGPSFAFIPPVIAMMKLEEMRCPAISATTFNATIEEGQEPWRTRMQIVQGGLIGASLIQMLLGLTGLVGVLVRYVGPLTIAPLMLLIEISVAKEVLRQMEMHWISLAALFSLALFLLYLPRVQVPFPYYDMKKKKIVITRAPLFGLFPFLMSIGLVWLLAVLLTVTFFNDDDIHARTDTKSSEIANAPWLRIPYPGQWGVPIFNFGVFLGMVGGTIASVVESVGDYQACARVCGERTPPSHAVNRGIFIEGVSCFVTGSRTENVFSSPEKSSTHYNYNDMIDLASSSGSSAKPSRSRGSTIDLVSSSGSSRNSSVPLGQCKSTTGTIDLMSRASTSSNEDVRVVELTGAKDGADEGSKRDLVIPEPYTPLIRRLSSLELKGKNLSAKQDLKSPRSFVGYEGLAWLLEENDDDRDLSWFATNGNLVALCKALKKNEAQKGTQSQSGRSVDHFESLMAEVASYAGGDTPTLLSLDAVSFLRASLCSSNGTFKPTRNVLRRVYNQICFPFSDSYTLAFGLVKQCEASAAYRLEQREPPPASGRRHRRASGRVGWLPVDDAWCTQVLQPICNDFNRCPLLTPKKSWPTTRRGPGPPRSLGNRSRTTWQAQGRRLGVRADLRGWPAPSCR</sequence>
<evidence type="ECO:0000313" key="9">
    <source>
        <dbReference type="WBParaSite" id="PSAMB.scaffold847size40312.g9198.t1"/>
    </source>
</evidence>
<dbReference type="PANTHER" id="PTHR11119">
    <property type="entry name" value="XANTHINE-URACIL / VITAMIN C PERMEASE FAMILY MEMBER"/>
    <property type="match status" value="1"/>
</dbReference>
<organism evidence="8 9">
    <name type="scientific">Plectus sambesii</name>
    <dbReference type="NCBI Taxonomy" id="2011161"/>
    <lineage>
        <taxon>Eukaryota</taxon>
        <taxon>Metazoa</taxon>
        <taxon>Ecdysozoa</taxon>
        <taxon>Nematoda</taxon>
        <taxon>Chromadorea</taxon>
        <taxon>Plectida</taxon>
        <taxon>Plectina</taxon>
        <taxon>Plectoidea</taxon>
        <taxon>Plectidae</taxon>
        <taxon>Plectus</taxon>
    </lineage>
</organism>
<feature type="region of interest" description="Disordered" evidence="6">
    <location>
        <begin position="623"/>
        <end position="646"/>
    </location>
</feature>
<feature type="region of interest" description="Disordered" evidence="6">
    <location>
        <begin position="329"/>
        <end position="362"/>
    </location>
</feature>
<comment type="similarity">
    <text evidence="2">Belongs to the nucleobase:cation symporter-2 (NCS2) (TC 2.A.40) family.</text>
</comment>
<evidence type="ECO:0000256" key="6">
    <source>
        <dbReference type="SAM" id="MobiDB-lite"/>
    </source>
</evidence>
<feature type="transmembrane region" description="Helical" evidence="7">
    <location>
        <begin position="184"/>
        <end position="211"/>
    </location>
</feature>
<evidence type="ECO:0000313" key="8">
    <source>
        <dbReference type="Proteomes" id="UP000887566"/>
    </source>
</evidence>
<name>A0A914XI90_9BILA</name>
<evidence type="ECO:0000256" key="7">
    <source>
        <dbReference type="SAM" id="Phobius"/>
    </source>
</evidence>
<accession>A0A914XI90</accession>
<dbReference type="AlphaFoldDB" id="A0A914XI90"/>
<keyword evidence="8" id="KW-1185">Reference proteome</keyword>
<feature type="transmembrane region" description="Helical" evidence="7">
    <location>
        <begin position="144"/>
        <end position="163"/>
    </location>
</feature>
<feature type="transmembrane region" description="Helical" evidence="7">
    <location>
        <begin position="95"/>
        <end position="119"/>
    </location>
</feature>
<dbReference type="InterPro" id="IPR006043">
    <property type="entry name" value="NCS2"/>
</dbReference>